<keyword evidence="2" id="KW-1185">Reference proteome</keyword>
<name>A0A2V3ZZM1_9BACT</name>
<gene>
    <name evidence="1" type="ORF">DF185_04645</name>
</gene>
<sequence length="154" mass="17712">MRLNYKHIQKILFKGILLLAVCVLSFSVYASNELKGKFNLHSVNLVQKSIDVSKSDETLYFSLRAYSLQGLNKVDIYFESPSGKEIIQTTCENRKKTKVGMLLGRILFKKKSESGEWKINKIVVEDMEGNSHTYDKKFLAENKFTHSLLIKSKK</sequence>
<proteinExistence type="predicted"/>
<dbReference type="OrthoDB" id="1118481at2"/>
<reference evidence="1 2" key="1">
    <citation type="submission" date="2018-05" db="EMBL/GenBank/DDBJ databases">
        <title>Marinifilum breve JC075T sp. nov., a marine bacterium isolated from Yongle Blue Hole in the South China Sea.</title>
        <authorList>
            <person name="Fu T."/>
        </authorList>
    </citation>
    <scope>NUCLEOTIDE SEQUENCE [LARGE SCALE GENOMIC DNA]</scope>
    <source>
        <strain evidence="1 2">JC075</strain>
    </source>
</reference>
<evidence type="ECO:0000313" key="2">
    <source>
        <dbReference type="Proteomes" id="UP000248079"/>
    </source>
</evidence>
<accession>A0A2V3ZZM1</accession>
<dbReference type="RefSeq" id="WP_110359578.1">
    <property type="nucleotide sequence ID" value="NZ_QFLI01000002.1"/>
</dbReference>
<organism evidence="1 2">
    <name type="scientific">Marinifilum breve</name>
    <dbReference type="NCBI Taxonomy" id="2184082"/>
    <lineage>
        <taxon>Bacteria</taxon>
        <taxon>Pseudomonadati</taxon>
        <taxon>Bacteroidota</taxon>
        <taxon>Bacteroidia</taxon>
        <taxon>Marinilabiliales</taxon>
        <taxon>Marinifilaceae</taxon>
    </lineage>
</organism>
<comment type="caution">
    <text evidence="1">The sequence shown here is derived from an EMBL/GenBank/DDBJ whole genome shotgun (WGS) entry which is preliminary data.</text>
</comment>
<dbReference type="AlphaFoldDB" id="A0A2V3ZZM1"/>
<protein>
    <submittedName>
        <fullName evidence="1">Uncharacterized protein</fullName>
    </submittedName>
</protein>
<dbReference type="Proteomes" id="UP000248079">
    <property type="component" value="Unassembled WGS sequence"/>
</dbReference>
<dbReference type="EMBL" id="QFLI01000002">
    <property type="protein sequence ID" value="PXY01942.1"/>
    <property type="molecule type" value="Genomic_DNA"/>
</dbReference>
<evidence type="ECO:0000313" key="1">
    <source>
        <dbReference type="EMBL" id="PXY01942.1"/>
    </source>
</evidence>